<organism evidence="1 2">
    <name type="scientific">Bradyrhizobium hipponense</name>
    <dbReference type="NCBI Taxonomy" id="2605638"/>
    <lineage>
        <taxon>Bacteria</taxon>
        <taxon>Pseudomonadati</taxon>
        <taxon>Pseudomonadota</taxon>
        <taxon>Alphaproteobacteria</taxon>
        <taxon>Hyphomicrobiales</taxon>
        <taxon>Nitrobacteraceae</taxon>
        <taxon>Bradyrhizobium</taxon>
    </lineage>
</organism>
<dbReference type="AlphaFoldDB" id="A0A5S4YI52"/>
<keyword evidence="2" id="KW-1185">Reference proteome</keyword>
<reference evidence="1 2" key="1">
    <citation type="submission" date="2019-08" db="EMBL/GenBank/DDBJ databases">
        <title>Bradyrhizobium hipponensis sp. nov., a rhizobium isolated from a Lupinus angustifolius root nodule in Tunisia.</title>
        <authorList>
            <person name="Off K."/>
            <person name="Rejili M."/>
            <person name="Mars M."/>
            <person name="Brachmann A."/>
            <person name="Marin M."/>
        </authorList>
    </citation>
    <scope>NUCLEOTIDE SEQUENCE [LARGE SCALE GENOMIC DNA]</scope>
    <source>
        <strain evidence="2">aSej3</strain>
    </source>
</reference>
<dbReference type="Proteomes" id="UP000324797">
    <property type="component" value="Unassembled WGS sequence"/>
</dbReference>
<dbReference type="EMBL" id="VSTH01000111">
    <property type="protein sequence ID" value="TYO62995.1"/>
    <property type="molecule type" value="Genomic_DNA"/>
</dbReference>
<proteinExistence type="predicted"/>
<gene>
    <name evidence="1" type="ORF">FXV83_29775</name>
</gene>
<evidence type="ECO:0008006" key="3">
    <source>
        <dbReference type="Google" id="ProtNLM"/>
    </source>
</evidence>
<name>A0A5S4YI52_9BRAD</name>
<evidence type="ECO:0000313" key="2">
    <source>
        <dbReference type="Proteomes" id="UP000324797"/>
    </source>
</evidence>
<protein>
    <recommendedName>
        <fullName evidence="3">Transcription factor zinc-finger domain-containing protein</fullName>
    </recommendedName>
</protein>
<accession>A0A5S4YI52</accession>
<evidence type="ECO:0000313" key="1">
    <source>
        <dbReference type="EMBL" id="TYO62995.1"/>
    </source>
</evidence>
<comment type="caution">
    <text evidence="1">The sequence shown here is derived from an EMBL/GenBank/DDBJ whole genome shotgun (WGS) entry which is preliminary data.</text>
</comment>
<sequence>MSVIDIENAQRPRIYARNVLSNCPECDGDLAVLRVIGGRAGCEYWTMRCTDCGGIHLDILEPNLAAGDDERPPPAA</sequence>
<dbReference type="RefSeq" id="WP_148743159.1">
    <property type="nucleotide sequence ID" value="NZ_VSTH01000111.1"/>
</dbReference>